<keyword evidence="2" id="KW-1003">Cell membrane</keyword>
<dbReference type="OrthoDB" id="9809785at2"/>
<feature type="transmembrane region" description="Helical" evidence="7">
    <location>
        <begin position="246"/>
        <end position="266"/>
    </location>
</feature>
<dbReference type="RefSeq" id="WP_092810001.1">
    <property type="nucleotide sequence ID" value="NZ_FMVW01000001.1"/>
</dbReference>
<dbReference type="PANTHER" id="PTHR47089:SF1">
    <property type="entry name" value="GUANOSINE ABC TRANSPORTER PERMEASE PROTEIN NUPP"/>
    <property type="match status" value="1"/>
</dbReference>
<feature type="transmembrane region" description="Helical" evidence="7">
    <location>
        <begin position="147"/>
        <end position="165"/>
    </location>
</feature>
<dbReference type="AlphaFoldDB" id="A0A1G5M6F9"/>
<dbReference type="EMBL" id="FMVW01000001">
    <property type="protein sequence ID" value="SCZ20762.1"/>
    <property type="molecule type" value="Genomic_DNA"/>
</dbReference>
<gene>
    <name evidence="8" type="ORF">SAMN03080610_00178</name>
</gene>
<dbReference type="GO" id="GO:0005886">
    <property type="term" value="C:plasma membrane"/>
    <property type="evidence" value="ECO:0007669"/>
    <property type="project" value="UniProtKB-SubCell"/>
</dbReference>
<dbReference type="GO" id="GO:0022857">
    <property type="term" value="F:transmembrane transporter activity"/>
    <property type="evidence" value="ECO:0007669"/>
    <property type="project" value="InterPro"/>
</dbReference>
<accession>A0A1G5M6F9</accession>
<dbReference type="PANTHER" id="PTHR47089">
    <property type="entry name" value="ABC TRANSPORTER, PERMEASE PROTEIN"/>
    <property type="match status" value="1"/>
</dbReference>
<evidence type="ECO:0000256" key="6">
    <source>
        <dbReference type="SAM" id="MobiDB-lite"/>
    </source>
</evidence>
<sequence>MRLRLEPRREASRAMLYGTPVLAVALTVLAGILIFSLMGYDGLAAIYQIFVAPIADPYRWQDLFVKAAPLITIALGLAIGFRANVWNIGAEGQYIVGALAGTGVALATWDMQGYWILPAMVAAGILGGLLWAAIPAFLKTRFNVNEILTSLMLTYVAVQLLYYLMRGPWRDPEGYGFPQTRLFSEWQTLPTVVQGTLVHLGVPVAFFLAIAVWIVLSRTVTGFQVRVVGLAPQAARYGGFSARGTVWLTLLTSGAFAGLAGIFEAAGPFQQMTPQFSVNYGFTAIIVAFLGRLHPLGIVLAGMVLAVSYVGGENAQTALGLPYAATGMFQAMMLFFLLAVDILVRYRLRVVVPADLSRPVEARHPPARQAETGAHVSSTPIDKQRESLSA</sequence>
<name>A0A1G5M6F9_AFIMA</name>
<dbReference type="STRING" id="1120955.SAMN03080610_00178"/>
<evidence type="ECO:0000313" key="8">
    <source>
        <dbReference type="EMBL" id="SCZ20762.1"/>
    </source>
</evidence>
<feature type="transmembrane region" description="Helical" evidence="7">
    <location>
        <begin position="115"/>
        <end position="138"/>
    </location>
</feature>
<feature type="region of interest" description="Disordered" evidence="6">
    <location>
        <begin position="363"/>
        <end position="390"/>
    </location>
</feature>
<feature type="transmembrane region" description="Helical" evidence="7">
    <location>
        <begin position="323"/>
        <end position="344"/>
    </location>
</feature>
<comment type="subcellular location">
    <subcellularLocation>
        <location evidence="1">Cell membrane</location>
        <topology evidence="1">Multi-pass membrane protein</topology>
    </subcellularLocation>
</comment>
<feature type="transmembrane region" description="Helical" evidence="7">
    <location>
        <begin position="278"/>
        <end position="311"/>
    </location>
</feature>
<evidence type="ECO:0000256" key="5">
    <source>
        <dbReference type="ARBA" id="ARBA00023136"/>
    </source>
</evidence>
<dbReference type="CDD" id="cd06580">
    <property type="entry name" value="TM_PBP1_transp_TpRbsC_like"/>
    <property type="match status" value="1"/>
</dbReference>
<evidence type="ECO:0000256" key="2">
    <source>
        <dbReference type="ARBA" id="ARBA00022475"/>
    </source>
</evidence>
<keyword evidence="5 7" id="KW-0472">Membrane</keyword>
<organism evidence="8 9">
    <name type="scientific">Afifella marina DSM 2698</name>
    <dbReference type="NCBI Taxonomy" id="1120955"/>
    <lineage>
        <taxon>Bacteria</taxon>
        <taxon>Pseudomonadati</taxon>
        <taxon>Pseudomonadota</taxon>
        <taxon>Alphaproteobacteria</taxon>
        <taxon>Hyphomicrobiales</taxon>
        <taxon>Afifellaceae</taxon>
        <taxon>Afifella</taxon>
    </lineage>
</organism>
<keyword evidence="3 7" id="KW-0812">Transmembrane</keyword>
<evidence type="ECO:0000256" key="4">
    <source>
        <dbReference type="ARBA" id="ARBA00022989"/>
    </source>
</evidence>
<keyword evidence="4 7" id="KW-1133">Transmembrane helix</keyword>
<keyword evidence="9" id="KW-1185">Reference proteome</keyword>
<feature type="transmembrane region" description="Helical" evidence="7">
    <location>
        <begin position="63"/>
        <end position="81"/>
    </location>
</feature>
<evidence type="ECO:0000256" key="1">
    <source>
        <dbReference type="ARBA" id="ARBA00004651"/>
    </source>
</evidence>
<protein>
    <submittedName>
        <fullName evidence="8">Nucleoside ABC transporter membrane protein</fullName>
    </submittedName>
</protein>
<feature type="transmembrane region" description="Helical" evidence="7">
    <location>
        <begin position="196"/>
        <end position="216"/>
    </location>
</feature>
<dbReference type="Pfam" id="PF02653">
    <property type="entry name" value="BPD_transp_2"/>
    <property type="match status" value="1"/>
</dbReference>
<feature type="transmembrane region" description="Helical" evidence="7">
    <location>
        <begin position="21"/>
        <end position="51"/>
    </location>
</feature>
<proteinExistence type="predicted"/>
<evidence type="ECO:0000313" key="9">
    <source>
        <dbReference type="Proteomes" id="UP000199347"/>
    </source>
</evidence>
<dbReference type="InterPro" id="IPR001851">
    <property type="entry name" value="ABC_transp_permease"/>
</dbReference>
<evidence type="ECO:0000256" key="3">
    <source>
        <dbReference type="ARBA" id="ARBA00022692"/>
    </source>
</evidence>
<feature type="transmembrane region" description="Helical" evidence="7">
    <location>
        <begin position="93"/>
        <end position="109"/>
    </location>
</feature>
<dbReference type="Proteomes" id="UP000199347">
    <property type="component" value="Unassembled WGS sequence"/>
</dbReference>
<reference evidence="8 9" key="1">
    <citation type="submission" date="2016-10" db="EMBL/GenBank/DDBJ databases">
        <authorList>
            <person name="de Groot N.N."/>
        </authorList>
    </citation>
    <scope>NUCLEOTIDE SEQUENCE [LARGE SCALE GENOMIC DNA]</scope>
    <source>
        <strain evidence="8 9">DSM 2698</strain>
    </source>
</reference>
<evidence type="ECO:0000256" key="7">
    <source>
        <dbReference type="SAM" id="Phobius"/>
    </source>
</evidence>